<organism evidence="1 2">
    <name type="scientific">Dendrolimus kikuchii</name>
    <dbReference type="NCBI Taxonomy" id="765133"/>
    <lineage>
        <taxon>Eukaryota</taxon>
        <taxon>Metazoa</taxon>
        <taxon>Ecdysozoa</taxon>
        <taxon>Arthropoda</taxon>
        <taxon>Hexapoda</taxon>
        <taxon>Insecta</taxon>
        <taxon>Pterygota</taxon>
        <taxon>Neoptera</taxon>
        <taxon>Endopterygota</taxon>
        <taxon>Lepidoptera</taxon>
        <taxon>Glossata</taxon>
        <taxon>Ditrysia</taxon>
        <taxon>Bombycoidea</taxon>
        <taxon>Lasiocampidae</taxon>
        <taxon>Dendrolimus</taxon>
    </lineage>
</organism>
<protein>
    <submittedName>
        <fullName evidence="1">Uncharacterized protein</fullName>
    </submittedName>
</protein>
<dbReference type="EMBL" id="CM034395">
    <property type="protein sequence ID" value="KAJ0179031.1"/>
    <property type="molecule type" value="Genomic_DNA"/>
</dbReference>
<reference evidence="1 2" key="1">
    <citation type="journal article" date="2021" name="Front. Genet.">
        <title>Chromosome-Level Genome Assembly Reveals Significant Gene Expansion in the Toll and IMD Signaling Pathways of Dendrolimus kikuchii.</title>
        <authorList>
            <person name="Zhou J."/>
            <person name="Wu P."/>
            <person name="Xiong Z."/>
            <person name="Liu N."/>
            <person name="Zhao N."/>
            <person name="Ji M."/>
            <person name="Qiu Y."/>
            <person name="Yang B."/>
        </authorList>
    </citation>
    <scope>NUCLEOTIDE SEQUENCE [LARGE SCALE GENOMIC DNA]</scope>
    <source>
        <strain evidence="1">Ann1</strain>
    </source>
</reference>
<sequence length="102" mass="10910">MTEATRPEPINSWTNATQTAKPKFTNTTMDTASIIPSVSTTIATVMTPTTPQLTGGTTSMAETMILLIVLCALCGIILIVFVAKIIYKNNRSRTFAISATVV</sequence>
<dbReference type="Proteomes" id="UP000824533">
    <property type="component" value="Linkage Group LG09"/>
</dbReference>
<evidence type="ECO:0000313" key="1">
    <source>
        <dbReference type="EMBL" id="KAJ0179031.1"/>
    </source>
</evidence>
<keyword evidence="2" id="KW-1185">Reference proteome</keyword>
<name>A0ACC1D5E2_9NEOP</name>
<proteinExistence type="predicted"/>
<gene>
    <name evidence="1" type="ORF">K1T71_005806</name>
</gene>
<accession>A0ACC1D5E2</accession>
<comment type="caution">
    <text evidence="1">The sequence shown here is derived from an EMBL/GenBank/DDBJ whole genome shotgun (WGS) entry which is preliminary data.</text>
</comment>
<evidence type="ECO:0000313" key="2">
    <source>
        <dbReference type="Proteomes" id="UP000824533"/>
    </source>
</evidence>